<dbReference type="Pfam" id="PF02602">
    <property type="entry name" value="HEM4"/>
    <property type="match status" value="1"/>
</dbReference>
<gene>
    <name evidence="11" type="ORF">D8M04_01350</name>
</gene>
<dbReference type="CDD" id="cd06578">
    <property type="entry name" value="HemD"/>
    <property type="match status" value="1"/>
</dbReference>
<keyword evidence="5 9" id="KW-0627">Porphyrin biosynthesis</keyword>
<evidence type="ECO:0000256" key="7">
    <source>
        <dbReference type="ARBA" id="ARBA00040167"/>
    </source>
</evidence>
<evidence type="ECO:0000256" key="9">
    <source>
        <dbReference type="RuleBase" id="RU366031"/>
    </source>
</evidence>
<evidence type="ECO:0000256" key="2">
    <source>
        <dbReference type="ARBA" id="ARBA00008133"/>
    </source>
</evidence>
<name>A0A498DAE5_9BACI</name>
<dbReference type="OrthoDB" id="9815856at2"/>
<comment type="caution">
    <text evidence="11">The sequence shown here is derived from an EMBL/GenBank/DDBJ whole genome shotgun (WGS) entry which is preliminary data.</text>
</comment>
<evidence type="ECO:0000256" key="5">
    <source>
        <dbReference type="ARBA" id="ARBA00023244"/>
    </source>
</evidence>
<dbReference type="GO" id="GO:0004852">
    <property type="term" value="F:uroporphyrinogen-III synthase activity"/>
    <property type="evidence" value="ECO:0007669"/>
    <property type="project" value="UniProtKB-UniRule"/>
</dbReference>
<dbReference type="UniPathway" id="UPA00251">
    <property type="reaction ID" value="UER00320"/>
</dbReference>
<evidence type="ECO:0000256" key="1">
    <source>
        <dbReference type="ARBA" id="ARBA00004772"/>
    </source>
</evidence>
<protein>
    <recommendedName>
        <fullName evidence="7 9">Uroporphyrinogen-III synthase</fullName>
        <ecNumber evidence="3 9">4.2.1.75</ecNumber>
    </recommendedName>
</protein>
<proteinExistence type="inferred from homology"/>
<feature type="domain" description="Tetrapyrrole biosynthesis uroporphyrinogen III synthase" evidence="10">
    <location>
        <begin position="22"/>
        <end position="241"/>
    </location>
</feature>
<keyword evidence="12" id="KW-1185">Reference proteome</keyword>
<comment type="function">
    <text evidence="6 9">Catalyzes cyclization of the linear tetrapyrrole, hydroxymethylbilane, to the macrocyclic uroporphyrinogen III.</text>
</comment>
<reference evidence="11 12" key="1">
    <citation type="submission" date="2018-10" db="EMBL/GenBank/DDBJ databases">
        <title>Oceanobacillus sp. YLB-02 draft genome.</title>
        <authorList>
            <person name="Yu L."/>
        </authorList>
    </citation>
    <scope>NUCLEOTIDE SEQUENCE [LARGE SCALE GENOMIC DNA]</scope>
    <source>
        <strain evidence="11 12">YLB-02</strain>
    </source>
</reference>
<dbReference type="AlphaFoldDB" id="A0A498DAE5"/>
<dbReference type="GO" id="GO:0006780">
    <property type="term" value="P:uroporphyrinogen III biosynthetic process"/>
    <property type="evidence" value="ECO:0007669"/>
    <property type="project" value="UniProtKB-UniRule"/>
</dbReference>
<accession>A0A498DAE5</accession>
<evidence type="ECO:0000313" key="11">
    <source>
        <dbReference type="EMBL" id="RLL47951.1"/>
    </source>
</evidence>
<dbReference type="GO" id="GO:0006782">
    <property type="term" value="P:protoporphyrinogen IX biosynthetic process"/>
    <property type="evidence" value="ECO:0007669"/>
    <property type="project" value="UniProtKB-UniRule"/>
</dbReference>
<dbReference type="InterPro" id="IPR036108">
    <property type="entry name" value="4pyrrol_syn_uPrphyn_synt_sf"/>
</dbReference>
<dbReference type="PANTHER" id="PTHR38042">
    <property type="entry name" value="UROPORPHYRINOGEN-III SYNTHASE, CHLOROPLASTIC"/>
    <property type="match status" value="1"/>
</dbReference>
<dbReference type="Proteomes" id="UP000270219">
    <property type="component" value="Unassembled WGS sequence"/>
</dbReference>
<evidence type="ECO:0000256" key="3">
    <source>
        <dbReference type="ARBA" id="ARBA00013109"/>
    </source>
</evidence>
<comment type="similarity">
    <text evidence="2 9">Belongs to the uroporphyrinogen-III synthase family.</text>
</comment>
<dbReference type="EMBL" id="RCHR01000001">
    <property type="protein sequence ID" value="RLL47951.1"/>
    <property type="molecule type" value="Genomic_DNA"/>
</dbReference>
<comment type="catalytic activity">
    <reaction evidence="8 9">
        <text>hydroxymethylbilane = uroporphyrinogen III + H2O</text>
        <dbReference type="Rhea" id="RHEA:18965"/>
        <dbReference type="ChEBI" id="CHEBI:15377"/>
        <dbReference type="ChEBI" id="CHEBI:57308"/>
        <dbReference type="ChEBI" id="CHEBI:57845"/>
        <dbReference type="EC" id="4.2.1.75"/>
    </reaction>
</comment>
<sequence>MKDALEGKRILITRDEKGAKLFSKQLKQLGAVPLEVPLIKIQCKCEENNWQGIKELHSYEWIIFTSANGVRCFFQLLNKKGRTLTNQRIAVVGHKTEDALKEFGLTADLVPPLYNAETLASEFMNKYYQTGTILLVRGNLSRDVLPKRFFEARVPFDMLEVYETVANHNNKENLNEILSSQLDFITFTSPSAVEAFCNMTSLTGKWTTVCIGSTTEEMARNLGMDHIISPESDYTMEGMIQRMTEYSYGGDV</sequence>
<dbReference type="RefSeq" id="WP_121520649.1">
    <property type="nucleotide sequence ID" value="NZ_RCHR01000001.1"/>
</dbReference>
<evidence type="ECO:0000313" key="12">
    <source>
        <dbReference type="Proteomes" id="UP000270219"/>
    </source>
</evidence>
<dbReference type="SUPFAM" id="SSF69618">
    <property type="entry name" value="HemD-like"/>
    <property type="match status" value="1"/>
</dbReference>
<evidence type="ECO:0000256" key="4">
    <source>
        <dbReference type="ARBA" id="ARBA00023239"/>
    </source>
</evidence>
<dbReference type="PANTHER" id="PTHR38042:SF1">
    <property type="entry name" value="UROPORPHYRINOGEN-III SYNTHASE, CHLOROPLASTIC"/>
    <property type="match status" value="1"/>
</dbReference>
<keyword evidence="4 9" id="KW-0456">Lyase</keyword>
<dbReference type="InterPro" id="IPR003754">
    <property type="entry name" value="4pyrrol_synth_uPrphyn_synth"/>
</dbReference>
<dbReference type="InterPro" id="IPR039793">
    <property type="entry name" value="UROS/Hem4"/>
</dbReference>
<organism evidence="11 12">
    <name type="scientific">Oceanobacillus piezotolerans</name>
    <dbReference type="NCBI Taxonomy" id="2448030"/>
    <lineage>
        <taxon>Bacteria</taxon>
        <taxon>Bacillati</taxon>
        <taxon>Bacillota</taxon>
        <taxon>Bacilli</taxon>
        <taxon>Bacillales</taxon>
        <taxon>Bacillaceae</taxon>
        <taxon>Oceanobacillus</taxon>
    </lineage>
</organism>
<dbReference type="EC" id="4.2.1.75" evidence="3 9"/>
<evidence type="ECO:0000256" key="6">
    <source>
        <dbReference type="ARBA" id="ARBA00037589"/>
    </source>
</evidence>
<evidence type="ECO:0000259" key="10">
    <source>
        <dbReference type="Pfam" id="PF02602"/>
    </source>
</evidence>
<dbReference type="Gene3D" id="3.40.50.10090">
    <property type="match status" value="2"/>
</dbReference>
<comment type="pathway">
    <text evidence="1 9">Porphyrin-containing compound metabolism; protoporphyrin-IX biosynthesis; coproporphyrinogen-III from 5-aminolevulinate: step 3/4.</text>
</comment>
<evidence type="ECO:0000256" key="8">
    <source>
        <dbReference type="ARBA" id="ARBA00048617"/>
    </source>
</evidence>